<evidence type="ECO:0000313" key="4">
    <source>
        <dbReference type="Proteomes" id="UP000018144"/>
    </source>
</evidence>
<reference evidence="3 4" key="1">
    <citation type="journal article" date="2013" name="PLoS Genet.">
        <title>The genome and development-dependent transcriptomes of Pyronema confluens: a window into fungal evolution.</title>
        <authorList>
            <person name="Traeger S."/>
            <person name="Altegoer F."/>
            <person name="Freitag M."/>
            <person name="Gabaldon T."/>
            <person name="Kempken F."/>
            <person name="Kumar A."/>
            <person name="Marcet-Houben M."/>
            <person name="Poggeler S."/>
            <person name="Stajich J.E."/>
            <person name="Nowrousian M."/>
        </authorList>
    </citation>
    <scope>NUCLEOTIDE SEQUENCE [LARGE SCALE GENOMIC DNA]</scope>
    <source>
        <strain evidence="4">CBS 100304</strain>
        <tissue evidence="3">Vegetative mycelium</tissue>
    </source>
</reference>
<dbReference type="InterPro" id="IPR014756">
    <property type="entry name" value="Ig_E-set"/>
</dbReference>
<feature type="domain" description="Arrestin C-terminal-like" evidence="2">
    <location>
        <begin position="431"/>
        <end position="578"/>
    </location>
</feature>
<organism evidence="3 4">
    <name type="scientific">Pyronema omphalodes (strain CBS 100304)</name>
    <name type="common">Pyronema confluens</name>
    <dbReference type="NCBI Taxonomy" id="1076935"/>
    <lineage>
        <taxon>Eukaryota</taxon>
        <taxon>Fungi</taxon>
        <taxon>Dikarya</taxon>
        <taxon>Ascomycota</taxon>
        <taxon>Pezizomycotina</taxon>
        <taxon>Pezizomycetes</taxon>
        <taxon>Pezizales</taxon>
        <taxon>Pyronemataceae</taxon>
        <taxon>Pyronema</taxon>
    </lineage>
</organism>
<protein>
    <submittedName>
        <fullName evidence="3">Similar to Uncharacterized protein C557.05 acc. no. Q9USS1</fullName>
    </submittedName>
</protein>
<dbReference type="AlphaFoldDB" id="U4KV50"/>
<dbReference type="Gene3D" id="2.60.40.640">
    <property type="match status" value="1"/>
</dbReference>
<dbReference type="InterPro" id="IPR011022">
    <property type="entry name" value="Arrestin_C-like"/>
</dbReference>
<dbReference type="EMBL" id="HF935229">
    <property type="protein sequence ID" value="CCX05057.1"/>
    <property type="molecule type" value="Genomic_DNA"/>
</dbReference>
<feature type="region of interest" description="Disordered" evidence="1">
    <location>
        <begin position="622"/>
        <end position="722"/>
    </location>
</feature>
<gene>
    <name evidence="3" type="ORF">PCON_04546</name>
</gene>
<feature type="region of interest" description="Disordered" evidence="1">
    <location>
        <begin position="140"/>
        <end position="159"/>
    </location>
</feature>
<accession>U4KV50</accession>
<dbReference type="SMART" id="SM01017">
    <property type="entry name" value="Arrestin_C"/>
    <property type="match status" value="1"/>
</dbReference>
<dbReference type="InterPro" id="IPR014752">
    <property type="entry name" value="Arrestin-like_C"/>
</dbReference>
<dbReference type="eggNOG" id="ENOG502RWPB">
    <property type="taxonomic scope" value="Eukaryota"/>
</dbReference>
<evidence type="ECO:0000313" key="3">
    <source>
        <dbReference type="EMBL" id="CCX05057.1"/>
    </source>
</evidence>
<feature type="region of interest" description="Disordered" evidence="1">
    <location>
        <begin position="169"/>
        <end position="217"/>
    </location>
</feature>
<keyword evidence="4" id="KW-1185">Reference proteome</keyword>
<sequence length="722" mass="80782">MSSSSPEVRPFLAKPSPLRSEAQVTAPEAADWRMKLSEPQNIEVVTHAQPRPPSVNVDAGTRASTTSAVPTHRGGTPHAPEVPRRSDSQRRRTTTPRPYHNRERSRSRSQVGRSGPSSSIGNPKSIANFRPAGIDDLINIPNLRSTFNPGGFTSSEDDRMFRGPQQAAEHLLDRSPTPPYEQNTVRRSSLGHRTPARGSSHHRGGEGLTRKSTRSKRSIEEALGVEVNDPSQAIAKTFVRPEPPNDLLEYPVIFNPRVTMMVSITQPLYIGGGSVDGRLNIHIRGTRLDDIRLGRVSVDIAGIEELSFSRKTMFMNIASELIDEDHPPPAAMLATAEEETKMFWKVKPSRSFLPFKLSLPLNVGPGPFNSVRARIRYVIHGTILISINGNKSVVRTCRDIRIISALDPTTTLLPLERPLLSTEEHSLRYGGHKTLKVTAGLHRAVWVAGTAAYVDVNIINNTSRKVKSVKCKLRRHILAYKNTVALAENQSAGHLRVPNWIERKTLSHSELNIGSRWRGVKGSQLDVVTCEIEIPRNQASVKMGRYFEVKYLIDIGVCTPAARTVRVQLPITIVHMNSLDIMPNDLEEVTKSIATRYGREKAQQYLVGKAFTAPREYTANKALPPALLPTLQPRRSSMKRSESQEPHPRRKHSLREDGRSERERGRYRSRDHHDDAYDTKEGRRSGSISRASRRRSKSSVSFRQIPNRSTREMLEELGGLRQ</sequence>
<dbReference type="OrthoDB" id="298939at2759"/>
<feature type="region of interest" description="Disordered" evidence="1">
    <location>
        <begin position="1"/>
        <end position="128"/>
    </location>
</feature>
<feature type="compositionally biased region" description="Basic and acidic residues" evidence="1">
    <location>
        <begin position="81"/>
        <end position="90"/>
    </location>
</feature>
<feature type="compositionally biased region" description="Low complexity" evidence="1">
    <location>
        <begin position="622"/>
        <end position="633"/>
    </location>
</feature>
<dbReference type="SUPFAM" id="SSF81296">
    <property type="entry name" value="E set domains"/>
    <property type="match status" value="1"/>
</dbReference>
<feature type="compositionally biased region" description="Low complexity" evidence="1">
    <location>
        <begin position="108"/>
        <end position="119"/>
    </location>
</feature>
<proteinExistence type="predicted"/>
<dbReference type="Proteomes" id="UP000018144">
    <property type="component" value="Unassembled WGS sequence"/>
</dbReference>
<feature type="compositionally biased region" description="Polar residues" evidence="1">
    <location>
        <begin position="142"/>
        <end position="154"/>
    </location>
</feature>
<name>U4KV50_PYROM</name>
<feature type="compositionally biased region" description="Basic and acidic residues" evidence="1">
    <location>
        <begin position="654"/>
        <end position="684"/>
    </location>
</feature>
<dbReference type="STRING" id="1076935.U4KV50"/>
<dbReference type="Pfam" id="PF02752">
    <property type="entry name" value="Arrestin_C"/>
    <property type="match status" value="1"/>
</dbReference>
<evidence type="ECO:0000259" key="2">
    <source>
        <dbReference type="SMART" id="SM01017"/>
    </source>
</evidence>
<evidence type="ECO:0000256" key="1">
    <source>
        <dbReference type="SAM" id="MobiDB-lite"/>
    </source>
</evidence>